<evidence type="ECO:0000259" key="3">
    <source>
        <dbReference type="Pfam" id="PF16861"/>
    </source>
</evidence>
<accession>A0A1F7WHY6</accession>
<evidence type="ECO:0008006" key="6">
    <source>
        <dbReference type="Google" id="ProtNLM"/>
    </source>
</evidence>
<dbReference type="SUPFAM" id="SSF53067">
    <property type="entry name" value="Actin-like ATPase domain"/>
    <property type="match status" value="1"/>
</dbReference>
<comment type="similarity">
    <text evidence="1">Belongs to the NodU/CmcH family.</text>
</comment>
<evidence type="ECO:0000313" key="5">
    <source>
        <dbReference type="Proteomes" id="UP000176198"/>
    </source>
</evidence>
<evidence type="ECO:0000313" key="4">
    <source>
        <dbReference type="EMBL" id="OGM02413.1"/>
    </source>
</evidence>
<name>A0A1F7WHY6_9BACT</name>
<comment type="caution">
    <text evidence="4">The sequence shown here is derived from an EMBL/GenBank/DDBJ whole genome shotgun (WGS) entry which is preliminary data.</text>
</comment>
<dbReference type="STRING" id="1802471.A2115_03040"/>
<dbReference type="Proteomes" id="UP000176198">
    <property type="component" value="Unassembled WGS sequence"/>
</dbReference>
<dbReference type="GO" id="GO:0003824">
    <property type="term" value="F:catalytic activity"/>
    <property type="evidence" value="ECO:0007669"/>
    <property type="project" value="InterPro"/>
</dbReference>
<dbReference type="Gene3D" id="3.30.420.40">
    <property type="match status" value="2"/>
</dbReference>
<dbReference type="InterPro" id="IPR043129">
    <property type="entry name" value="ATPase_NBD"/>
</dbReference>
<dbReference type="PANTHER" id="PTHR34847">
    <property type="entry name" value="NODULATION PROTEIN U"/>
    <property type="match status" value="1"/>
</dbReference>
<organism evidence="4 5">
    <name type="scientific">Candidatus Woesebacteria bacterium GWA1_41_8</name>
    <dbReference type="NCBI Taxonomy" id="1802471"/>
    <lineage>
        <taxon>Bacteria</taxon>
        <taxon>Candidatus Woeseibacteriota</taxon>
    </lineage>
</organism>
<dbReference type="EMBL" id="MGFJ01000022">
    <property type="protein sequence ID" value="OGM02413.1"/>
    <property type="molecule type" value="Genomic_DNA"/>
</dbReference>
<dbReference type="CDD" id="cd24100">
    <property type="entry name" value="ASKHA_NBD_MJ1051-like_N"/>
    <property type="match status" value="1"/>
</dbReference>
<reference evidence="4 5" key="1">
    <citation type="journal article" date="2016" name="Nat. Commun.">
        <title>Thousands of microbial genomes shed light on interconnected biogeochemical processes in an aquifer system.</title>
        <authorList>
            <person name="Anantharaman K."/>
            <person name="Brown C.T."/>
            <person name="Hug L.A."/>
            <person name="Sharon I."/>
            <person name="Castelle C.J."/>
            <person name="Probst A.J."/>
            <person name="Thomas B.C."/>
            <person name="Singh A."/>
            <person name="Wilkins M.J."/>
            <person name="Karaoz U."/>
            <person name="Brodie E.L."/>
            <person name="Williams K.H."/>
            <person name="Hubbard S.S."/>
            <person name="Banfield J.F."/>
        </authorList>
    </citation>
    <scope>NUCLEOTIDE SEQUENCE [LARGE SCALE GENOMIC DNA]</scope>
</reference>
<protein>
    <recommendedName>
        <fullName evidence="6">Carbamoyl transferase</fullName>
    </recommendedName>
</protein>
<dbReference type="PANTHER" id="PTHR34847:SF1">
    <property type="entry name" value="NODULATION PROTEIN U"/>
    <property type="match status" value="1"/>
</dbReference>
<feature type="domain" description="Carbamoyltransferase" evidence="2">
    <location>
        <begin position="3"/>
        <end position="358"/>
    </location>
</feature>
<dbReference type="InterPro" id="IPR031730">
    <property type="entry name" value="Carbam_trans_C"/>
</dbReference>
<dbReference type="InterPro" id="IPR051338">
    <property type="entry name" value="NodU/CmcH_Carbamoyltrnsfr"/>
</dbReference>
<dbReference type="InterPro" id="IPR003696">
    <property type="entry name" value="Carbtransf_dom"/>
</dbReference>
<dbReference type="Pfam" id="PF16861">
    <property type="entry name" value="Carbam_trans_C"/>
    <property type="match status" value="1"/>
</dbReference>
<proteinExistence type="inferred from homology"/>
<evidence type="ECO:0000256" key="1">
    <source>
        <dbReference type="ARBA" id="ARBA00006129"/>
    </source>
</evidence>
<sequence>MLILGVNASHLATACLFKDGNIIACVSEERLTGVKNQSGIPLLAIKKVLEMGGHSPKDINRVAFSFEDMAINSGFGVLGGEDLSGSKHWNPIYPYLWKVKEWLLAKIPSTRSVYVPLQDIFYKNFLFPKLKKSILLEFEAKTKIDRSKVEFVDHHTAHAYSAFFGSPEYWQGKRLILTLDAMGDGICATVSVGRGEKIKRIAKTPFGNSIGDLYAYVTGYLGMKMGEHEYKVMGLAPYANQKHVERVYQKIKDWIWVDKKSLGFKSKVFSHVFYRLLAQPFKNERFDSIAGAIQKLTEELIVDWVKACITKTGISDVVCAGGVFMNVKANQKIAELPEVKSFFVFPSSGDESTAIGAAYYTYSKLRGQNSGISRINPIEGLYFGPEFTNTEIVKELKKAKYAKYKIRKIVDIEKEIARLLSQRKIIARFAGRMEWGARALGNRSILTHPQNLEGVRDINEQIKSRDFWMPFAPSIISKAMDKYVINPKRILGPYMILAYDTTKEGSEKLRAAIHQYDFSARPQEVIESFNPRYYRLIKEFEKMTGIGAVLNTSFNLHGFPIVCTPLDALYVFENSGLEYLALENYLVSKVG</sequence>
<dbReference type="InterPro" id="IPR038152">
    <property type="entry name" value="Carbam_trans_C_sf"/>
</dbReference>
<dbReference type="Pfam" id="PF02543">
    <property type="entry name" value="Carbam_trans_N"/>
    <property type="match status" value="1"/>
</dbReference>
<dbReference type="AlphaFoldDB" id="A0A1F7WHY6"/>
<evidence type="ECO:0000259" key="2">
    <source>
        <dbReference type="Pfam" id="PF02543"/>
    </source>
</evidence>
<gene>
    <name evidence="4" type="ORF">A2115_03040</name>
</gene>
<feature type="domain" description="Carbamoyltransferase C-terminal" evidence="3">
    <location>
        <begin position="417"/>
        <end position="589"/>
    </location>
</feature>
<dbReference type="Gene3D" id="3.90.870.20">
    <property type="entry name" value="Carbamoyltransferase, C-terminal domain"/>
    <property type="match status" value="1"/>
</dbReference>